<dbReference type="GO" id="GO:0015074">
    <property type="term" value="P:DNA integration"/>
    <property type="evidence" value="ECO:0007669"/>
    <property type="project" value="InterPro"/>
</dbReference>
<dbReference type="SUPFAM" id="SSF56349">
    <property type="entry name" value="DNA breaking-rejoining enzymes"/>
    <property type="match status" value="1"/>
</dbReference>
<dbReference type="Proteomes" id="UP000657006">
    <property type="component" value="Unassembled WGS sequence"/>
</dbReference>
<dbReference type="GO" id="GO:0003677">
    <property type="term" value="F:DNA binding"/>
    <property type="evidence" value="ECO:0007669"/>
    <property type="project" value="UniProtKB-UniRule"/>
</dbReference>
<feature type="domain" description="Tyr recombinase" evidence="4">
    <location>
        <begin position="101"/>
        <end position="275"/>
    </location>
</feature>
<evidence type="ECO:0000256" key="3">
    <source>
        <dbReference type="PROSITE-ProRule" id="PRU01248"/>
    </source>
</evidence>
<dbReference type="InterPro" id="IPR013762">
    <property type="entry name" value="Integrase-like_cat_sf"/>
</dbReference>
<dbReference type="RefSeq" id="WP_177718083.1">
    <property type="nucleotide sequence ID" value="NZ_JACRSQ010000046.1"/>
</dbReference>
<comment type="caution">
    <text evidence="6">The sequence shown here is derived from an EMBL/GenBank/DDBJ whole genome shotgun (WGS) entry which is preliminary data.</text>
</comment>
<evidence type="ECO:0000256" key="2">
    <source>
        <dbReference type="ARBA" id="ARBA00023172"/>
    </source>
</evidence>
<proteinExistence type="predicted"/>
<dbReference type="InterPro" id="IPR050090">
    <property type="entry name" value="Tyrosine_recombinase_XerCD"/>
</dbReference>
<dbReference type="InterPro" id="IPR011010">
    <property type="entry name" value="DNA_brk_join_enz"/>
</dbReference>
<dbReference type="GO" id="GO:0006310">
    <property type="term" value="P:DNA recombination"/>
    <property type="evidence" value="ECO:0007669"/>
    <property type="project" value="UniProtKB-KW"/>
</dbReference>
<feature type="domain" description="Core-binding (CB)" evidence="5">
    <location>
        <begin position="1"/>
        <end position="83"/>
    </location>
</feature>
<evidence type="ECO:0000313" key="7">
    <source>
        <dbReference type="Proteomes" id="UP000657006"/>
    </source>
</evidence>
<organism evidence="6 7">
    <name type="scientific">Bianquea renquensis</name>
    <dbReference type="NCBI Taxonomy" id="2763661"/>
    <lineage>
        <taxon>Bacteria</taxon>
        <taxon>Bacillati</taxon>
        <taxon>Bacillota</taxon>
        <taxon>Clostridia</taxon>
        <taxon>Eubacteriales</taxon>
        <taxon>Bianqueaceae</taxon>
        <taxon>Bianquea</taxon>
    </lineage>
</organism>
<evidence type="ECO:0000256" key="1">
    <source>
        <dbReference type="ARBA" id="ARBA00023125"/>
    </source>
</evidence>
<dbReference type="Gene3D" id="1.10.443.10">
    <property type="entry name" value="Intergrase catalytic core"/>
    <property type="match status" value="1"/>
</dbReference>
<gene>
    <name evidence="6" type="ORF">H8730_16355</name>
</gene>
<dbReference type="PANTHER" id="PTHR30349:SF89">
    <property type="entry name" value="INTEGRASE_RECOMBINASE"/>
    <property type="match status" value="1"/>
</dbReference>
<sequence length="280" mass="31951">MKHQKLQESMIPPYETALREAEKSAATIEKYLHSVRQFVTRCAGQRVDKALVLEYKARLGENYAPSSANAVLAAVNGFLRFWGFERCCVKPFKLQKRLFCPEEKELSREEYIRLIKAAKEKSSERLALLLESICATGIRVSELPYITVEAVAQGEAVVTCKGKTRTVFLPAALQKKLSRYAQRKHIQSGPVFVTRTGKPMNRSNIWREMKALCERAQVAPSKVFPHSLRHLFARTFYSIDHDVAKLADILGHSNINTTRIYIITNGAEHRRKMETMRLVI</sequence>
<accession>A0A926DWF2</accession>
<evidence type="ECO:0000313" key="6">
    <source>
        <dbReference type="EMBL" id="MBC8545112.1"/>
    </source>
</evidence>
<dbReference type="PROSITE" id="PS51900">
    <property type="entry name" value="CB"/>
    <property type="match status" value="1"/>
</dbReference>
<dbReference type="InterPro" id="IPR044068">
    <property type="entry name" value="CB"/>
</dbReference>
<keyword evidence="7" id="KW-1185">Reference proteome</keyword>
<keyword evidence="1 3" id="KW-0238">DNA-binding</keyword>
<reference evidence="6" key="1">
    <citation type="submission" date="2020-08" db="EMBL/GenBank/DDBJ databases">
        <title>Genome public.</title>
        <authorList>
            <person name="Liu C."/>
            <person name="Sun Q."/>
        </authorList>
    </citation>
    <scope>NUCLEOTIDE SEQUENCE</scope>
    <source>
        <strain evidence="6">NSJ-32</strain>
    </source>
</reference>
<protein>
    <submittedName>
        <fullName evidence="6">Tyrosine-type recombinase/integrase</fullName>
    </submittedName>
</protein>
<dbReference type="InterPro" id="IPR002104">
    <property type="entry name" value="Integrase_catalytic"/>
</dbReference>
<dbReference type="InterPro" id="IPR010998">
    <property type="entry name" value="Integrase_recombinase_N"/>
</dbReference>
<name>A0A926DWF2_9FIRM</name>
<dbReference type="AlphaFoldDB" id="A0A926DWF2"/>
<dbReference type="PANTHER" id="PTHR30349">
    <property type="entry name" value="PHAGE INTEGRASE-RELATED"/>
    <property type="match status" value="1"/>
</dbReference>
<keyword evidence="2" id="KW-0233">DNA recombination</keyword>
<dbReference type="Gene3D" id="1.10.150.130">
    <property type="match status" value="1"/>
</dbReference>
<dbReference type="EMBL" id="JACRSQ010000046">
    <property type="protein sequence ID" value="MBC8545112.1"/>
    <property type="molecule type" value="Genomic_DNA"/>
</dbReference>
<dbReference type="Pfam" id="PF00589">
    <property type="entry name" value="Phage_integrase"/>
    <property type="match status" value="1"/>
</dbReference>
<evidence type="ECO:0000259" key="5">
    <source>
        <dbReference type="PROSITE" id="PS51900"/>
    </source>
</evidence>
<evidence type="ECO:0000259" key="4">
    <source>
        <dbReference type="PROSITE" id="PS51898"/>
    </source>
</evidence>
<dbReference type="PROSITE" id="PS51898">
    <property type="entry name" value="TYR_RECOMBINASE"/>
    <property type="match status" value="1"/>
</dbReference>